<gene>
    <name evidence="5" type="ORF">KLLA0_D11748g</name>
</gene>
<dbReference type="InterPro" id="IPR006926">
    <property type="entry name" value="Vps16_N"/>
</dbReference>
<keyword evidence="2" id="KW-0653">Protein transport</keyword>
<comment type="similarity">
    <text evidence="1 2">Belongs to the VPS16 family.</text>
</comment>
<proteinExistence type="inferred from homology"/>
<dbReference type="GO" id="GO:0006886">
    <property type="term" value="P:intracellular protein transport"/>
    <property type="evidence" value="ECO:0007669"/>
    <property type="project" value="InterPro"/>
</dbReference>
<evidence type="ECO:0000256" key="1">
    <source>
        <dbReference type="ARBA" id="ARBA00009250"/>
    </source>
</evidence>
<evidence type="ECO:0000313" key="5">
    <source>
        <dbReference type="EMBL" id="CAH00681.1"/>
    </source>
</evidence>
<dbReference type="GO" id="GO:0016197">
    <property type="term" value="P:endosomal transport"/>
    <property type="evidence" value="ECO:0007669"/>
    <property type="project" value="TreeGrafter"/>
</dbReference>
<dbReference type="OMA" id="YVTFWYP"/>
<dbReference type="GO" id="GO:0003779">
    <property type="term" value="F:actin binding"/>
    <property type="evidence" value="ECO:0007669"/>
    <property type="project" value="TreeGrafter"/>
</dbReference>
<dbReference type="InterPro" id="IPR038132">
    <property type="entry name" value="Vps16_C_sf"/>
</dbReference>
<dbReference type="InParanoid" id="Q6CR54"/>
<dbReference type="Proteomes" id="UP000000598">
    <property type="component" value="Chromosome D"/>
</dbReference>
<dbReference type="PaxDb" id="284590-Q6CR54"/>
<comment type="function">
    <text evidence="2">Essential for vacuolar protein sorting. Required for vacuole biogenesis, stability and to maintain vacuole morphology.</text>
</comment>
<dbReference type="PANTHER" id="PTHR12811">
    <property type="entry name" value="VACUOLAR PROTEIN SORTING VPS16"/>
    <property type="match status" value="1"/>
</dbReference>
<dbReference type="eggNOG" id="KOG2280">
    <property type="taxonomic scope" value="Eukaryota"/>
</dbReference>
<dbReference type="GO" id="GO:0030897">
    <property type="term" value="C:HOPS complex"/>
    <property type="evidence" value="ECO:0007669"/>
    <property type="project" value="TreeGrafter"/>
</dbReference>
<evidence type="ECO:0000259" key="4">
    <source>
        <dbReference type="Pfam" id="PF04841"/>
    </source>
</evidence>
<feature type="domain" description="Vps16 C-terminal" evidence="3">
    <location>
        <begin position="472"/>
        <end position="789"/>
    </location>
</feature>
<dbReference type="FunCoup" id="Q6CR54">
    <property type="interactions" value="1127"/>
</dbReference>
<feature type="domain" description="Vps16 N-terminal" evidence="4">
    <location>
        <begin position="74"/>
        <end position="372"/>
    </location>
</feature>
<reference evidence="5 6" key="1">
    <citation type="journal article" date="2004" name="Nature">
        <title>Genome evolution in yeasts.</title>
        <authorList>
            <consortium name="Genolevures"/>
            <person name="Dujon B."/>
            <person name="Sherman D."/>
            <person name="Fischer G."/>
            <person name="Durrens P."/>
            <person name="Casaregola S."/>
            <person name="Lafontaine I."/>
            <person name="de Montigny J."/>
            <person name="Marck C."/>
            <person name="Neuveglise C."/>
            <person name="Talla E."/>
            <person name="Goffard N."/>
            <person name="Frangeul L."/>
            <person name="Aigle M."/>
            <person name="Anthouard V."/>
            <person name="Babour A."/>
            <person name="Barbe V."/>
            <person name="Barnay S."/>
            <person name="Blanchin S."/>
            <person name="Beckerich J.M."/>
            <person name="Beyne E."/>
            <person name="Bleykasten C."/>
            <person name="Boisrame A."/>
            <person name="Boyer J."/>
            <person name="Cattolico L."/>
            <person name="Confanioleri F."/>
            <person name="de Daruvar A."/>
            <person name="Despons L."/>
            <person name="Fabre E."/>
            <person name="Fairhead C."/>
            <person name="Ferry-Dumazet H."/>
            <person name="Groppi A."/>
            <person name="Hantraye F."/>
            <person name="Hennequin C."/>
            <person name="Jauniaux N."/>
            <person name="Joyet P."/>
            <person name="Kachouri R."/>
            <person name="Kerrest A."/>
            <person name="Koszul R."/>
            <person name="Lemaire M."/>
            <person name="Lesur I."/>
            <person name="Ma L."/>
            <person name="Muller H."/>
            <person name="Nicaud J.M."/>
            <person name="Nikolski M."/>
            <person name="Oztas S."/>
            <person name="Ozier-Kalogeropoulos O."/>
            <person name="Pellenz S."/>
            <person name="Potier S."/>
            <person name="Richard G.F."/>
            <person name="Straub M.L."/>
            <person name="Suleau A."/>
            <person name="Swennene D."/>
            <person name="Tekaia F."/>
            <person name="Wesolowski-Louvel M."/>
            <person name="Westhof E."/>
            <person name="Wirth B."/>
            <person name="Zeniou-Meyer M."/>
            <person name="Zivanovic I."/>
            <person name="Bolotin-Fukuhara M."/>
            <person name="Thierry A."/>
            <person name="Bouchier C."/>
            <person name="Caudron B."/>
            <person name="Scarpelli C."/>
            <person name="Gaillardin C."/>
            <person name="Weissenbach J."/>
            <person name="Wincker P."/>
            <person name="Souciet J.L."/>
        </authorList>
    </citation>
    <scope>NUCLEOTIDE SEQUENCE [LARGE SCALE GENOMIC DNA]</scope>
    <source>
        <strain evidence="6">ATCC 8585 / CBS 2359 / DSM 70799 / NBRC 1267 / NRRL Y-1140 / WM37</strain>
    </source>
</reference>
<dbReference type="PANTHER" id="PTHR12811:SF0">
    <property type="entry name" value="VACUOLAR PROTEIN SORTING-ASSOCIATED PROTEIN 16 HOMOLOG"/>
    <property type="match status" value="1"/>
</dbReference>
<organism evidence="5 6">
    <name type="scientific">Kluyveromyces lactis (strain ATCC 8585 / CBS 2359 / DSM 70799 / NBRC 1267 / NRRL Y-1140 / WM37)</name>
    <name type="common">Yeast</name>
    <name type="synonym">Candida sphaerica</name>
    <dbReference type="NCBI Taxonomy" id="284590"/>
    <lineage>
        <taxon>Eukaryota</taxon>
        <taxon>Fungi</taxon>
        <taxon>Dikarya</taxon>
        <taxon>Ascomycota</taxon>
        <taxon>Saccharomycotina</taxon>
        <taxon>Saccharomycetes</taxon>
        <taxon>Saccharomycetales</taxon>
        <taxon>Saccharomycetaceae</taxon>
        <taxon>Kluyveromyces</taxon>
    </lineage>
</organism>
<dbReference type="InterPro" id="IPR016534">
    <property type="entry name" value="VPS16"/>
</dbReference>
<dbReference type="Pfam" id="PF04841">
    <property type="entry name" value="Vps16_N"/>
    <property type="match status" value="1"/>
</dbReference>
<dbReference type="Pfam" id="PF04840">
    <property type="entry name" value="Vps16_C"/>
    <property type="match status" value="1"/>
</dbReference>
<dbReference type="InterPro" id="IPR006925">
    <property type="entry name" value="Vps16_C"/>
</dbReference>
<evidence type="ECO:0000313" key="6">
    <source>
        <dbReference type="Proteomes" id="UP000000598"/>
    </source>
</evidence>
<dbReference type="KEGG" id="kla:KLLA0_D11748g"/>
<keyword evidence="6" id="KW-1185">Reference proteome</keyword>
<dbReference type="PIRSF" id="PIRSF007949">
    <property type="entry name" value="VPS16"/>
    <property type="match status" value="1"/>
</dbReference>
<dbReference type="HOGENOM" id="CLU_008909_1_0_1"/>
<name>Q6CR54_KLULA</name>
<dbReference type="AlphaFoldDB" id="Q6CR54"/>
<keyword evidence="2" id="KW-0813">Transport</keyword>
<dbReference type="Gene3D" id="1.10.150.780">
    <property type="entry name" value="Vps16, C-terminal region"/>
    <property type="match status" value="1"/>
</dbReference>
<sequence length="793" mass="90874">MDLNPSLNWERLQSLFYRSQTLQSIGRKPSATGLSVYLVAEPEKTFVYNYTDELQLTLNHEALPSAHLKSVIEDDQLVVIMKDRVRVYLSLITEEFKEHNILDKERQPLSIWDYKDGIVITTDFRIYRIYHQEQLFPNLAFSLLLKDHWFTNKSQIVLLDSSGTVIIGNILSKELRQFEGWTGWYKGSISENGFVCLVNAKLNNLIVFDDDLNKPLIEVKLDELPKNIAWCANDLICCNFGDDEVRLIGSEKDYVSFWLPSHIVGLQSVSDGLKVITEDHIEFVSKVATYTSDIFSIGSTAPGAILLDSLNLLQNDENSPKAIENLKIINLKKAVDECVSAAGDEINSIWQKRLLSAASFGKDSLSSTEFNASQFVITCNYLRVLNFLKTVGIFLTLRQFISIGVEAIVLKLVNIRKIYESYQIIDHLKCPELIPVVFNEWSKGKILTSPDSGNEALYQVVHDRALALNVQLQLSKVANIAFLDGRHSLARKLALDDQNLLPKVDILLKMDEVNIATDEANKSMDIPVVLFLLLYSKRVMSTAQFTKNLIVTMKDNNVYQFFQRNDFPFLYDYFRQTDDYLSLARLIWKHGKEEGQESNSLLSQVSDLYGKFMTNADVKRDRTTIERAKKLFLYQTDLSNKYGINFHNQTCDETLSTLIKVGQRNEVKRMINEFKISERKFYFLKCSCLAKEHKLKELYSFSQEKKSPIGYLPFFKAVSKYANKKDAAIYVNMLSSLTYAEKLDMYLDCKAYHEAISLASHERDAIGLKQVLNRIPQNETQLRSLAMQQLHSL</sequence>
<accession>Q6CR54</accession>
<dbReference type="GO" id="GO:0005768">
    <property type="term" value="C:endosome"/>
    <property type="evidence" value="ECO:0007669"/>
    <property type="project" value="TreeGrafter"/>
</dbReference>
<protein>
    <recommendedName>
        <fullName evidence="2">Probable vacuolar protein sorting-associated protein 16 homolog</fullName>
    </recommendedName>
</protein>
<dbReference type="STRING" id="284590.Q6CR54"/>
<dbReference type="GO" id="GO:0042144">
    <property type="term" value="P:vacuole fusion, non-autophagic"/>
    <property type="evidence" value="ECO:0007669"/>
    <property type="project" value="TreeGrafter"/>
</dbReference>
<dbReference type="EMBL" id="CR382124">
    <property type="protein sequence ID" value="CAH00681.1"/>
    <property type="molecule type" value="Genomic_DNA"/>
</dbReference>
<evidence type="ECO:0000259" key="3">
    <source>
        <dbReference type="Pfam" id="PF04840"/>
    </source>
</evidence>
<evidence type="ECO:0000256" key="2">
    <source>
        <dbReference type="PIRNR" id="PIRNR007949"/>
    </source>
</evidence>